<evidence type="ECO:0000313" key="1">
    <source>
        <dbReference type="EMBL" id="KIJ95888.1"/>
    </source>
</evidence>
<dbReference type="AlphaFoldDB" id="A0A0C9X3S7"/>
<dbReference type="OrthoDB" id="10475259at2759"/>
<dbReference type="EMBL" id="KN838740">
    <property type="protein sequence ID" value="KIJ95888.1"/>
    <property type="molecule type" value="Genomic_DNA"/>
</dbReference>
<evidence type="ECO:0000313" key="2">
    <source>
        <dbReference type="Proteomes" id="UP000054477"/>
    </source>
</evidence>
<keyword evidence="2" id="KW-1185">Reference proteome</keyword>
<organism evidence="1 2">
    <name type="scientific">Laccaria amethystina LaAM-08-1</name>
    <dbReference type="NCBI Taxonomy" id="1095629"/>
    <lineage>
        <taxon>Eukaryota</taxon>
        <taxon>Fungi</taxon>
        <taxon>Dikarya</taxon>
        <taxon>Basidiomycota</taxon>
        <taxon>Agaricomycotina</taxon>
        <taxon>Agaricomycetes</taxon>
        <taxon>Agaricomycetidae</taxon>
        <taxon>Agaricales</taxon>
        <taxon>Agaricineae</taxon>
        <taxon>Hydnangiaceae</taxon>
        <taxon>Laccaria</taxon>
    </lineage>
</organism>
<proteinExistence type="predicted"/>
<protein>
    <submittedName>
        <fullName evidence="1">Uncharacterized protein</fullName>
    </submittedName>
</protein>
<dbReference type="HOGENOM" id="CLU_2237021_0_0_1"/>
<name>A0A0C9X3S7_9AGAR</name>
<reference evidence="2" key="2">
    <citation type="submission" date="2015-01" db="EMBL/GenBank/DDBJ databases">
        <title>Evolutionary Origins and Diversification of the Mycorrhizal Mutualists.</title>
        <authorList>
            <consortium name="DOE Joint Genome Institute"/>
            <consortium name="Mycorrhizal Genomics Consortium"/>
            <person name="Kohler A."/>
            <person name="Kuo A."/>
            <person name="Nagy L.G."/>
            <person name="Floudas D."/>
            <person name="Copeland A."/>
            <person name="Barry K.W."/>
            <person name="Cichocki N."/>
            <person name="Veneault-Fourrey C."/>
            <person name="LaButti K."/>
            <person name="Lindquist E.A."/>
            <person name="Lipzen A."/>
            <person name="Lundell T."/>
            <person name="Morin E."/>
            <person name="Murat C."/>
            <person name="Riley R."/>
            <person name="Ohm R."/>
            <person name="Sun H."/>
            <person name="Tunlid A."/>
            <person name="Henrissat B."/>
            <person name="Grigoriev I.V."/>
            <person name="Hibbett D.S."/>
            <person name="Martin F."/>
        </authorList>
    </citation>
    <scope>NUCLEOTIDE SEQUENCE [LARGE SCALE GENOMIC DNA]</scope>
    <source>
        <strain evidence="2">LaAM-08-1</strain>
    </source>
</reference>
<gene>
    <name evidence="1" type="ORF">K443DRAFT_637686</name>
</gene>
<dbReference type="Proteomes" id="UP000054477">
    <property type="component" value="Unassembled WGS sequence"/>
</dbReference>
<accession>A0A0C9X3S7</accession>
<reference evidence="1 2" key="1">
    <citation type="submission" date="2014-04" db="EMBL/GenBank/DDBJ databases">
        <authorList>
            <consortium name="DOE Joint Genome Institute"/>
            <person name="Kuo A."/>
            <person name="Kohler A."/>
            <person name="Nagy L.G."/>
            <person name="Floudas D."/>
            <person name="Copeland A."/>
            <person name="Barry K.W."/>
            <person name="Cichocki N."/>
            <person name="Veneault-Fourrey C."/>
            <person name="LaButti K."/>
            <person name="Lindquist E.A."/>
            <person name="Lipzen A."/>
            <person name="Lundell T."/>
            <person name="Morin E."/>
            <person name="Murat C."/>
            <person name="Sun H."/>
            <person name="Tunlid A."/>
            <person name="Henrissat B."/>
            <person name="Grigoriev I.V."/>
            <person name="Hibbett D.S."/>
            <person name="Martin F."/>
            <person name="Nordberg H.P."/>
            <person name="Cantor M.N."/>
            <person name="Hua S.X."/>
        </authorList>
    </citation>
    <scope>NUCLEOTIDE SEQUENCE [LARGE SCALE GENOMIC DNA]</scope>
    <source>
        <strain evidence="1 2">LaAM-08-1</strain>
    </source>
</reference>
<sequence length="105" mass="11681">MSRQHQYLRYHSLSAQSQVHGLFMPPSASRFESLAPVPHVQSTLPSMYIIATPRVIARVIHDLRHDSPLQSAQSCGAGNTISIGRIFYMCVSTFILPVFNTNPSI</sequence>